<feature type="transmembrane region" description="Helical" evidence="6">
    <location>
        <begin position="385"/>
        <end position="405"/>
    </location>
</feature>
<dbReference type="InterPro" id="IPR036259">
    <property type="entry name" value="MFS_trans_sf"/>
</dbReference>
<reference evidence="9" key="1">
    <citation type="journal article" date="2019" name="Int. J. Syst. Evol. Microbiol.">
        <title>The Global Catalogue of Microorganisms (GCM) 10K type strain sequencing project: providing services to taxonomists for standard genome sequencing and annotation.</title>
        <authorList>
            <consortium name="The Broad Institute Genomics Platform"/>
            <consortium name="The Broad Institute Genome Sequencing Center for Infectious Disease"/>
            <person name="Wu L."/>
            <person name="Ma J."/>
        </authorList>
    </citation>
    <scope>NUCLEOTIDE SEQUENCE [LARGE SCALE GENOMIC DNA]</scope>
    <source>
        <strain evidence="9">CGMCC 1.12769</strain>
    </source>
</reference>
<dbReference type="Pfam" id="PF07690">
    <property type="entry name" value="MFS_1"/>
    <property type="match status" value="1"/>
</dbReference>
<feature type="transmembrane region" description="Helical" evidence="6">
    <location>
        <begin position="47"/>
        <end position="66"/>
    </location>
</feature>
<dbReference type="InterPro" id="IPR011701">
    <property type="entry name" value="MFS"/>
</dbReference>
<gene>
    <name evidence="8" type="primary">tetB</name>
    <name evidence="8" type="ORF">GCM10008013_15460</name>
</gene>
<organism evidence="8 9">
    <name type="scientific">Paenibacillus segetis</name>
    <dbReference type="NCBI Taxonomy" id="1325360"/>
    <lineage>
        <taxon>Bacteria</taxon>
        <taxon>Bacillati</taxon>
        <taxon>Bacillota</taxon>
        <taxon>Bacilli</taxon>
        <taxon>Bacillales</taxon>
        <taxon>Paenibacillaceae</taxon>
        <taxon>Paenibacillus</taxon>
    </lineage>
</organism>
<evidence type="ECO:0000256" key="5">
    <source>
        <dbReference type="ARBA" id="ARBA00023136"/>
    </source>
</evidence>
<dbReference type="Gene3D" id="1.20.1250.20">
    <property type="entry name" value="MFS general substrate transporter like domains"/>
    <property type="match status" value="1"/>
</dbReference>
<name>A0ABQ1YAR6_9BACL</name>
<feature type="transmembrane region" description="Helical" evidence="6">
    <location>
        <begin position="217"/>
        <end position="235"/>
    </location>
</feature>
<feature type="transmembrane region" description="Helical" evidence="6">
    <location>
        <begin position="290"/>
        <end position="313"/>
    </location>
</feature>
<feature type="transmembrane region" description="Helical" evidence="6">
    <location>
        <begin position="320"/>
        <end position="341"/>
    </location>
</feature>
<dbReference type="PANTHER" id="PTHR42718:SF9">
    <property type="entry name" value="MAJOR FACILITATOR SUPERFAMILY MULTIDRUG TRANSPORTER MFSC"/>
    <property type="match status" value="1"/>
</dbReference>
<keyword evidence="3 6" id="KW-0812">Transmembrane</keyword>
<dbReference type="CDD" id="cd17321">
    <property type="entry name" value="MFS_MMR_MDR_like"/>
    <property type="match status" value="1"/>
</dbReference>
<comment type="subcellular location">
    <subcellularLocation>
        <location evidence="1">Cell membrane</location>
        <topology evidence="1">Multi-pass membrane protein</topology>
    </subcellularLocation>
</comment>
<protein>
    <submittedName>
        <fullName evidence="8">Tetracycline resistance protein</fullName>
    </submittedName>
</protein>
<keyword evidence="9" id="KW-1185">Reference proteome</keyword>
<evidence type="ECO:0000313" key="9">
    <source>
        <dbReference type="Proteomes" id="UP000659344"/>
    </source>
</evidence>
<keyword evidence="4 6" id="KW-1133">Transmembrane helix</keyword>
<keyword evidence="2" id="KW-0813">Transport</keyword>
<sequence length="462" mass="49516">MTKLVVSSIPKSMVWLSILAFFRFLNETVFNVSLPDIATQFGIAPSVANWVNTGFILTFAIGTAVYGKLSDLYGVKKLLLFGLFMYGTGSLIGLLFHSYYPGVLTARFVQGAGVSAVPALIMVIVARCIEPIHQGKAFGMIGSMVAFGEGIGPVIGGSITGYLHWSFLFILPMMTLLTIPFFIQTLPDEPATTVKIDFVGASLLSVGVMTFTLFTTLYHPVFISISVICFIGFILRIRHVEHPFIEPSLFGRKTFIIGVLTGSILLGTVAGYVSMVPYMMKDVHHMSTSLIGVGILFPGTVSVVLFGFIGGVLVDKRGNLFAMLTGLCMIGVSFLSVSLYLDEAPWLISAAMILTFSGLSFVKTVISASVAGALHSEETGSGMGLLNFACSLAEAIGVAIVGGLLTQPWLTSPFLPTITNVAAFLYSNLILIFIATIAIGGLVFLVVFSRIQDPSKKSFIEK</sequence>
<dbReference type="InterPro" id="IPR020846">
    <property type="entry name" value="MFS_dom"/>
</dbReference>
<dbReference type="SUPFAM" id="SSF103473">
    <property type="entry name" value="MFS general substrate transporter"/>
    <property type="match status" value="1"/>
</dbReference>
<feature type="transmembrane region" description="Helical" evidence="6">
    <location>
        <begin position="255"/>
        <end position="278"/>
    </location>
</feature>
<dbReference type="PANTHER" id="PTHR42718">
    <property type="entry name" value="MAJOR FACILITATOR SUPERFAMILY MULTIDRUG TRANSPORTER MFSC"/>
    <property type="match status" value="1"/>
</dbReference>
<dbReference type="PRINTS" id="PR01036">
    <property type="entry name" value="TCRTETB"/>
</dbReference>
<feature type="transmembrane region" description="Helical" evidence="6">
    <location>
        <begin position="347"/>
        <end position="373"/>
    </location>
</feature>
<evidence type="ECO:0000256" key="4">
    <source>
        <dbReference type="ARBA" id="ARBA00022989"/>
    </source>
</evidence>
<dbReference type="PROSITE" id="PS50850">
    <property type="entry name" value="MFS"/>
    <property type="match status" value="1"/>
</dbReference>
<evidence type="ECO:0000259" key="7">
    <source>
        <dbReference type="PROSITE" id="PS50850"/>
    </source>
</evidence>
<feature type="transmembrane region" description="Helical" evidence="6">
    <location>
        <begin position="162"/>
        <end position="182"/>
    </location>
</feature>
<feature type="transmembrane region" description="Helical" evidence="6">
    <location>
        <begin position="78"/>
        <end position="100"/>
    </location>
</feature>
<proteinExistence type="predicted"/>
<feature type="transmembrane region" description="Helical" evidence="6">
    <location>
        <begin position="106"/>
        <end position="125"/>
    </location>
</feature>
<comment type="caution">
    <text evidence="8">The sequence shown here is derived from an EMBL/GenBank/DDBJ whole genome shotgun (WGS) entry which is preliminary data.</text>
</comment>
<dbReference type="Gene3D" id="1.20.1720.10">
    <property type="entry name" value="Multidrug resistance protein D"/>
    <property type="match status" value="1"/>
</dbReference>
<evidence type="ECO:0000256" key="6">
    <source>
        <dbReference type="SAM" id="Phobius"/>
    </source>
</evidence>
<evidence type="ECO:0000256" key="3">
    <source>
        <dbReference type="ARBA" id="ARBA00022692"/>
    </source>
</evidence>
<feature type="domain" description="Major facilitator superfamily (MFS) profile" evidence="7">
    <location>
        <begin position="12"/>
        <end position="452"/>
    </location>
</feature>
<evidence type="ECO:0000313" key="8">
    <source>
        <dbReference type="EMBL" id="GGH19050.1"/>
    </source>
</evidence>
<keyword evidence="5 6" id="KW-0472">Membrane</keyword>
<dbReference type="Proteomes" id="UP000659344">
    <property type="component" value="Unassembled WGS sequence"/>
</dbReference>
<feature type="transmembrane region" description="Helical" evidence="6">
    <location>
        <begin position="425"/>
        <end position="448"/>
    </location>
</feature>
<accession>A0ABQ1YAR6</accession>
<dbReference type="EMBL" id="BMFT01000001">
    <property type="protein sequence ID" value="GGH19050.1"/>
    <property type="molecule type" value="Genomic_DNA"/>
</dbReference>
<evidence type="ECO:0000256" key="2">
    <source>
        <dbReference type="ARBA" id="ARBA00022448"/>
    </source>
</evidence>
<evidence type="ECO:0000256" key="1">
    <source>
        <dbReference type="ARBA" id="ARBA00004651"/>
    </source>
</evidence>